<protein>
    <submittedName>
        <fullName evidence="4">Fic family protein</fullName>
    </submittedName>
</protein>
<evidence type="ECO:0000256" key="2">
    <source>
        <dbReference type="PIRSR" id="PIRSR640198-2"/>
    </source>
</evidence>
<dbReference type="Proteomes" id="UP000589521">
    <property type="component" value="Unassembled WGS sequence"/>
</dbReference>
<dbReference type="GO" id="GO:0005524">
    <property type="term" value="F:ATP binding"/>
    <property type="evidence" value="ECO:0007669"/>
    <property type="project" value="UniProtKB-KW"/>
</dbReference>
<evidence type="ECO:0000256" key="1">
    <source>
        <dbReference type="PIRSR" id="PIRSR640198-1"/>
    </source>
</evidence>
<evidence type="ECO:0000259" key="3">
    <source>
        <dbReference type="PROSITE" id="PS51459"/>
    </source>
</evidence>
<gene>
    <name evidence="4" type="ORF">HZY94_03175</name>
</gene>
<dbReference type="PANTHER" id="PTHR13504:SF40">
    <property type="entry name" value="FIDO DOMAIN-CONTAINING PROTEIN"/>
    <property type="match status" value="1"/>
</dbReference>
<dbReference type="EMBL" id="JACBXX010000085">
    <property type="protein sequence ID" value="NYS96192.1"/>
    <property type="molecule type" value="Genomic_DNA"/>
</dbReference>
<keyword evidence="2" id="KW-0547">Nucleotide-binding</keyword>
<feature type="binding site" evidence="2">
    <location>
        <begin position="234"/>
        <end position="241"/>
    </location>
    <ligand>
        <name>ATP</name>
        <dbReference type="ChEBI" id="CHEBI:30616"/>
    </ligand>
</feature>
<dbReference type="PANTHER" id="PTHR13504">
    <property type="entry name" value="FIDO DOMAIN-CONTAINING PROTEIN DDB_G0283145"/>
    <property type="match status" value="1"/>
</dbReference>
<evidence type="ECO:0000313" key="5">
    <source>
        <dbReference type="Proteomes" id="UP000589521"/>
    </source>
</evidence>
<dbReference type="InterPro" id="IPR003812">
    <property type="entry name" value="Fido"/>
</dbReference>
<reference evidence="4 5" key="1">
    <citation type="submission" date="2020-07" db="EMBL/GenBank/DDBJ databases">
        <title>MOT database genomes.</title>
        <authorList>
            <person name="Joseph S."/>
            <person name="Aduse-Opoku J."/>
            <person name="Hashim A."/>
            <person name="Wade W."/>
            <person name="Curtis M."/>
        </authorList>
    </citation>
    <scope>NUCLEOTIDE SEQUENCE [LARGE SCALE GENOMIC DNA]</scope>
    <source>
        <strain evidence="4 5">STR</strain>
    </source>
</reference>
<organism evidence="4 5">
    <name type="scientific">Streptococcus danieliae</name>
    <dbReference type="NCBI Taxonomy" id="747656"/>
    <lineage>
        <taxon>Bacteria</taxon>
        <taxon>Bacillati</taxon>
        <taxon>Bacillota</taxon>
        <taxon>Bacilli</taxon>
        <taxon>Lactobacillales</taxon>
        <taxon>Streptococcaceae</taxon>
        <taxon>Streptococcus</taxon>
    </lineage>
</organism>
<proteinExistence type="predicted"/>
<name>A0A7Z0M6B1_9STRE</name>
<dbReference type="RefSeq" id="WP_179924979.1">
    <property type="nucleotide sequence ID" value="NZ_JACBXX010000085.1"/>
</dbReference>
<feature type="domain" description="Fido" evidence="3">
    <location>
        <begin position="146"/>
        <end position="293"/>
    </location>
</feature>
<keyword evidence="2" id="KW-0067">ATP-binding</keyword>
<dbReference type="PROSITE" id="PS51459">
    <property type="entry name" value="FIDO"/>
    <property type="match status" value="1"/>
</dbReference>
<dbReference type="AlphaFoldDB" id="A0A7Z0M6B1"/>
<sequence length="405" mass="47371">MYKRLEIISYEDISIYEKEYTSRFDSTSTFKTNLEIHPFSQREERRITTEKHRLFYVPLMEHMSLIEKIFNNSKRLRSDLLPQIIKDRLIVHQMIDEIKSTNDVEGVKSTRRELVEALHDKTKNKRFFGIVSMYKSILEEEVQIINSLGDFRAIYDKLLLDDIEESDRPDGELFRKDVIYVAGGGKKFHQGNPNEQAIRDDLEKMLIFMNSDISFVIKALVTHYFFEYIHPFYDGNGRMGRFLLSSYLARKLDLFTGLSVSEAVLQNKKKYDESFSNTSHPKNRGDVTHFIGDMLEIILQGQERMIIKVNKIVQQVEQLLDKIDSLNISKVESELLFILGQEQLFDFKENGISNIELSEMYKEKYTRSKINSTTKNLEAKGLLIKTKSNPIVYKMNPELLVDIIA</sequence>
<dbReference type="InterPro" id="IPR040198">
    <property type="entry name" value="Fido_containing"/>
</dbReference>
<dbReference type="InterPro" id="IPR036597">
    <property type="entry name" value="Fido-like_dom_sf"/>
</dbReference>
<feature type="active site" evidence="1">
    <location>
        <position position="230"/>
    </location>
</feature>
<feature type="non-terminal residue" evidence="4">
    <location>
        <position position="1"/>
    </location>
</feature>
<dbReference type="Pfam" id="PF02661">
    <property type="entry name" value="Fic"/>
    <property type="match status" value="1"/>
</dbReference>
<accession>A0A7Z0M6B1</accession>
<dbReference type="SUPFAM" id="SSF140931">
    <property type="entry name" value="Fic-like"/>
    <property type="match status" value="1"/>
</dbReference>
<comment type="caution">
    <text evidence="4">The sequence shown here is derived from an EMBL/GenBank/DDBJ whole genome shotgun (WGS) entry which is preliminary data.</text>
</comment>
<dbReference type="Gene3D" id="1.10.3290.10">
    <property type="entry name" value="Fido-like domain"/>
    <property type="match status" value="1"/>
</dbReference>
<evidence type="ECO:0000313" key="4">
    <source>
        <dbReference type="EMBL" id="NYS96192.1"/>
    </source>
</evidence>